<protein>
    <submittedName>
        <fullName evidence="2">Uncharacterized protein</fullName>
    </submittedName>
</protein>
<evidence type="ECO:0000256" key="1">
    <source>
        <dbReference type="SAM" id="MobiDB-lite"/>
    </source>
</evidence>
<name>A0A0M0J982_9EUKA</name>
<keyword evidence="3" id="KW-1185">Reference proteome</keyword>
<sequence length="583" mass="58795">MTSSSAAVVSSSSAAASAAGPTLNATAQAAVRPKSAEAEAIEKKVVDLAAAEKVMEEGANISAADRVIAAEKAEKAEAEKAAAAEAAVAKAAASKAAASKAAAAAAAKAADQLAAADKLASKWAADTRAAADKLAAEWAASEKAAVNKAAAEKAAVKNNQAAEKASIEYRRLREIHDEQNNYTAHVEAQLHAACMELDAAVATVQYLGMQEAMHGSEAMQGAAQGAIQGVMQGSMQQAMQQAMQAGVPSERQPAPPPVWPPWPSMQDSASAWPPAGGADVHPMQGAMSSQGAAASQGSMQSGFDGMMPPGMMPSGVMQSGMMPMPSDGGSPAESTVSDVAQARQRQVVVAVETALVSVRAMQLLVDEMAKNVPESVSESLTPPEPMALDRGVVVPSMAAPPIDEERRGRSPGLQKNFYDVPVADFRRPYGAPSGGAASGGALAEPAGGSGSAAELVAWAVPLLQAATVAAGKGVGEAAHKLAADMQSRSAMGQSGTSPSAVSEALQALETASATSSMMQDSVVPALLRAAKSKNQAARVGAELASELAFATVDVMQVAMAAAETAGYGRAELTTSSLIAVAEI</sequence>
<evidence type="ECO:0000313" key="2">
    <source>
        <dbReference type="EMBL" id="KOO22793.1"/>
    </source>
</evidence>
<organism evidence="2 3">
    <name type="scientific">Chrysochromulina tobinii</name>
    <dbReference type="NCBI Taxonomy" id="1460289"/>
    <lineage>
        <taxon>Eukaryota</taxon>
        <taxon>Haptista</taxon>
        <taxon>Haptophyta</taxon>
        <taxon>Prymnesiophyceae</taxon>
        <taxon>Prymnesiales</taxon>
        <taxon>Chrysochromulinaceae</taxon>
        <taxon>Chrysochromulina</taxon>
    </lineage>
</organism>
<feature type="region of interest" description="Disordered" evidence="1">
    <location>
        <begin position="1"/>
        <end position="36"/>
    </location>
</feature>
<proteinExistence type="predicted"/>
<evidence type="ECO:0000313" key="3">
    <source>
        <dbReference type="Proteomes" id="UP000037460"/>
    </source>
</evidence>
<feature type="compositionally biased region" description="Low complexity" evidence="1">
    <location>
        <begin position="1"/>
        <end position="19"/>
    </location>
</feature>
<dbReference type="EMBL" id="JWZX01003250">
    <property type="protein sequence ID" value="KOO22793.1"/>
    <property type="molecule type" value="Genomic_DNA"/>
</dbReference>
<dbReference type="Proteomes" id="UP000037460">
    <property type="component" value="Unassembled WGS sequence"/>
</dbReference>
<gene>
    <name evidence="2" type="ORF">Ctob_004596</name>
</gene>
<reference evidence="3" key="1">
    <citation type="journal article" date="2015" name="PLoS Genet.">
        <title>Genome Sequence and Transcriptome Analyses of Chrysochromulina tobin: Metabolic Tools for Enhanced Algal Fitness in the Prominent Order Prymnesiales (Haptophyceae).</title>
        <authorList>
            <person name="Hovde B.T."/>
            <person name="Deodato C.R."/>
            <person name="Hunsperger H.M."/>
            <person name="Ryken S.A."/>
            <person name="Yost W."/>
            <person name="Jha R.K."/>
            <person name="Patterson J."/>
            <person name="Monnat R.J. Jr."/>
            <person name="Barlow S.B."/>
            <person name="Starkenburg S.R."/>
            <person name="Cattolico R.A."/>
        </authorList>
    </citation>
    <scope>NUCLEOTIDE SEQUENCE</scope>
    <source>
        <strain evidence="3">CCMP291</strain>
    </source>
</reference>
<dbReference type="AlphaFoldDB" id="A0A0M0J982"/>
<feature type="region of interest" description="Disordered" evidence="1">
    <location>
        <begin position="247"/>
        <end position="276"/>
    </location>
</feature>
<accession>A0A0M0J982</accession>
<comment type="caution">
    <text evidence="2">The sequence shown here is derived from an EMBL/GenBank/DDBJ whole genome shotgun (WGS) entry which is preliminary data.</text>
</comment>
<feature type="compositionally biased region" description="Pro residues" evidence="1">
    <location>
        <begin position="253"/>
        <end position="263"/>
    </location>
</feature>